<name>A0A7S2FYZ5_9DINO</name>
<protein>
    <submittedName>
        <fullName evidence="3">Uncharacterized protein</fullName>
    </submittedName>
</protein>
<accession>A0A7S2FYZ5</accession>
<proteinExistence type="predicted"/>
<evidence type="ECO:0000256" key="1">
    <source>
        <dbReference type="SAM" id="Coils"/>
    </source>
</evidence>
<reference evidence="3" key="1">
    <citation type="submission" date="2021-01" db="EMBL/GenBank/DDBJ databases">
        <authorList>
            <person name="Corre E."/>
            <person name="Pelletier E."/>
            <person name="Niang G."/>
            <person name="Scheremetjew M."/>
            <person name="Finn R."/>
            <person name="Kale V."/>
            <person name="Holt S."/>
            <person name="Cochrane G."/>
            <person name="Meng A."/>
            <person name="Brown T."/>
            <person name="Cohen L."/>
        </authorList>
    </citation>
    <scope>NUCLEOTIDE SEQUENCE</scope>
    <source>
        <strain evidence="3">CCMP2222</strain>
    </source>
</reference>
<evidence type="ECO:0000313" key="3">
    <source>
        <dbReference type="EMBL" id="CAD9422929.1"/>
    </source>
</evidence>
<dbReference type="EMBL" id="HBGQ01035263">
    <property type="protein sequence ID" value="CAD9422929.1"/>
    <property type="molecule type" value="Transcribed_RNA"/>
</dbReference>
<gene>
    <name evidence="3" type="ORF">AAND1436_LOCUS17375</name>
</gene>
<feature type="coiled-coil region" evidence="1">
    <location>
        <begin position="80"/>
        <end position="160"/>
    </location>
</feature>
<sequence length="327" mass="36411">MVLEPSAEDCGPGLQPAAPVVDLSTPSKDRRRGNPAGCADGSGLESNSEDAEDSPQLPLDWLPLEYELLEYIDCLPADLAERVSSELEAQERHVAHLRAENAELRHAASQALLPEQRCGRGLSVLAESARQLEAKARQVRQAAECELLELSRRSRTAEARQRRLSRDAVEDAVRRRRLWEAEAETQRIRSRVEQLEGSLQEAERRAGQRDEEEKELANDIEQLQAEVREFRAKAPEFKMLEQREQELRRQLWTAKTAFRAPHRGCGRRLGTPAGVSSPPKALQSEVAGLRRTRSDCRLQGCWASPLLAIPTPTRGSGLLSTPVGIAN</sequence>
<organism evidence="3">
    <name type="scientific">Alexandrium andersonii</name>
    <dbReference type="NCBI Taxonomy" id="327968"/>
    <lineage>
        <taxon>Eukaryota</taxon>
        <taxon>Sar</taxon>
        <taxon>Alveolata</taxon>
        <taxon>Dinophyceae</taxon>
        <taxon>Gonyaulacales</taxon>
        <taxon>Pyrocystaceae</taxon>
        <taxon>Alexandrium</taxon>
    </lineage>
</organism>
<keyword evidence="1" id="KW-0175">Coiled coil</keyword>
<feature type="compositionally biased region" description="Basic and acidic residues" evidence="2">
    <location>
        <begin position="201"/>
        <end position="216"/>
    </location>
</feature>
<feature type="region of interest" description="Disordered" evidence="2">
    <location>
        <begin position="1"/>
        <end position="56"/>
    </location>
</feature>
<feature type="region of interest" description="Disordered" evidence="2">
    <location>
        <begin position="191"/>
        <end position="216"/>
    </location>
</feature>
<evidence type="ECO:0000256" key="2">
    <source>
        <dbReference type="SAM" id="MobiDB-lite"/>
    </source>
</evidence>
<dbReference type="AlphaFoldDB" id="A0A7S2FYZ5"/>